<dbReference type="EMBL" id="CP034879">
    <property type="protein sequence ID" value="QCI20512.1"/>
    <property type="molecule type" value="Genomic_DNA"/>
</dbReference>
<dbReference type="PANTHER" id="PTHR43381:SF5">
    <property type="entry name" value="TR-TYPE G DOMAIN-CONTAINING PROTEIN"/>
    <property type="match status" value="1"/>
</dbReference>
<dbReference type="SUPFAM" id="SSF50447">
    <property type="entry name" value="Translation proteins"/>
    <property type="match status" value="2"/>
</dbReference>
<dbReference type="PROSITE" id="PS01176">
    <property type="entry name" value="IF2"/>
    <property type="match status" value="1"/>
</dbReference>
<dbReference type="NCBIfam" id="TIGR00231">
    <property type="entry name" value="small_GTP"/>
    <property type="match status" value="1"/>
</dbReference>
<evidence type="ECO:0000256" key="6">
    <source>
        <dbReference type="ARBA" id="ARBA00022917"/>
    </source>
</evidence>
<dbReference type="CDD" id="cd03692">
    <property type="entry name" value="mtIF2_IVc"/>
    <property type="match status" value="1"/>
</dbReference>
<gene>
    <name evidence="8" type="primary">infB</name>
    <name evidence="12" type="ORF">D9V67_01930</name>
</gene>
<evidence type="ECO:0000259" key="11">
    <source>
        <dbReference type="PROSITE" id="PS51722"/>
    </source>
</evidence>
<feature type="region of interest" description="Disordered" evidence="10">
    <location>
        <begin position="249"/>
        <end position="282"/>
    </location>
</feature>
<dbReference type="CDD" id="cd03702">
    <property type="entry name" value="IF2_mtIF2_II"/>
    <property type="match status" value="1"/>
</dbReference>
<dbReference type="InterPro" id="IPR000178">
    <property type="entry name" value="TF_IF2_bacterial-like"/>
</dbReference>
<feature type="region of interest" description="G-domain" evidence="8">
    <location>
        <begin position="384"/>
        <end position="532"/>
    </location>
</feature>
<feature type="domain" description="Tr-type G" evidence="11">
    <location>
        <begin position="381"/>
        <end position="548"/>
    </location>
</feature>
<dbReference type="HAMAP" id="MF_00100_B">
    <property type="entry name" value="IF_2_B"/>
    <property type="match status" value="1"/>
</dbReference>
<dbReference type="GO" id="GO:0005829">
    <property type="term" value="C:cytosol"/>
    <property type="evidence" value="ECO:0007669"/>
    <property type="project" value="TreeGrafter"/>
</dbReference>
<dbReference type="InterPro" id="IPR009000">
    <property type="entry name" value="Transl_B-barrel_sf"/>
</dbReference>
<dbReference type="InterPro" id="IPR027417">
    <property type="entry name" value="P-loop_NTPase"/>
</dbReference>
<feature type="binding site" evidence="8">
    <location>
        <begin position="436"/>
        <end position="440"/>
    </location>
    <ligand>
        <name>GTP</name>
        <dbReference type="ChEBI" id="CHEBI:37565"/>
    </ligand>
</feature>
<comment type="function">
    <text evidence="8 9">One of the essential components for the initiation of protein synthesis. Protects formylmethionyl-tRNA from spontaneous hydrolysis and promotes its binding to the 30S ribosomal subunits. Also involved in the hydrolysis of GTP during the formation of the 70S ribosomal complex.</text>
</comment>
<evidence type="ECO:0000256" key="1">
    <source>
        <dbReference type="ARBA" id="ARBA00007733"/>
    </source>
</evidence>
<feature type="compositionally biased region" description="Basic residues" evidence="10">
    <location>
        <begin position="249"/>
        <end position="261"/>
    </location>
</feature>
<feature type="binding site" evidence="8">
    <location>
        <begin position="390"/>
        <end position="397"/>
    </location>
    <ligand>
        <name>GTP</name>
        <dbReference type="ChEBI" id="CHEBI:37565"/>
    </ligand>
</feature>
<dbReference type="FunFam" id="3.40.50.10050:FF:000001">
    <property type="entry name" value="Translation initiation factor IF-2"/>
    <property type="match status" value="1"/>
</dbReference>
<dbReference type="FunFam" id="2.40.30.10:FF:000007">
    <property type="entry name" value="Translation initiation factor IF-2"/>
    <property type="match status" value="1"/>
</dbReference>
<reference evidence="12 13" key="1">
    <citation type="submission" date="2018-12" db="EMBL/GenBank/DDBJ databases">
        <authorList>
            <person name="Chong R.A."/>
        </authorList>
    </citation>
    <scope>NUCLEOTIDE SEQUENCE [LARGE SCALE GENOMIC DNA]</scope>
    <source>
        <strain evidence="12 13">Bca</strain>
    </source>
</reference>
<dbReference type="FunFam" id="3.40.50.300:FF:000019">
    <property type="entry name" value="Translation initiation factor IF-2"/>
    <property type="match status" value="1"/>
</dbReference>
<evidence type="ECO:0000256" key="5">
    <source>
        <dbReference type="ARBA" id="ARBA00022741"/>
    </source>
</evidence>
<feature type="binding site" evidence="8">
    <location>
        <begin position="490"/>
        <end position="493"/>
    </location>
    <ligand>
        <name>GTP</name>
        <dbReference type="ChEBI" id="CHEBI:37565"/>
    </ligand>
</feature>
<dbReference type="Proteomes" id="UP000298594">
    <property type="component" value="Chromosome"/>
</dbReference>
<name>A0A4D6XSD4_9GAMM</name>
<dbReference type="Pfam" id="PF11987">
    <property type="entry name" value="IF-2"/>
    <property type="match status" value="1"/>
</dbReference>
<dbReference type="InterPro" id="IPR015760">
    <property type="entry name" value="TIF_IF2"/>
</dbReference>
<dbReference type="SUPFAM" id="SSF52540">
    <property type="entry name" value="P-loop containing nucleoside triphosphate hydrolases"/>
    <property type="match status" value="1"/>
</dbReference>
<evidence type="ECO:0000313" key="13">
    <source>
        <dbReference type="Proteomes" id="UP000298594"/>
    </source>
</evidence>
<dbReference type="InterPro" id="IPR000795">
    <property type="entry name" value="T_Tr_GTP-bd_dom"/>
</dbReference>
<dbReference type="PROSITE" id="PS51722">
    <property type="entry name" value="G_TR_2"/>
    <property type="match status" value="1"/>
</dbReference>
<dbReference type="CDD" id="cd01887">
    <property type="entry name" value="IF2_eIF5B"/>
    <property type="match status" value="1"/>
</dbReference>
<dbReference type="InterPro" id="IPR023115">
    <property type="entry name" value="TIF_IF2_dom3"/>
</dbReference>
<dbReference type="GO" id="GO:0003743">
    <property type="term" value="F:translation initiation factor activity"/>
    <property type="evidence" value="ECO:0007669"/>
    <property type="project" value="UniProtKB-UniRule"/>
</dbReference>
<dbReference type="AlphaFoldDB" id="A0A4D6XSD4"/>
<evidence type="ECO:0000313" key="12">
    <source>
        <dbReference type="EMBL" id="QCI20512.1"/>
    </source>
</evidence>
<dbReference type="GO" id="GO:0003924">
    <property type="term" value="F:GTPase activity"/>
    <property type="evidence" value="ECO:0007669"/>
    <property type="project" value="UniProtKB-UniRule"/>
</dbReference>
<dbReference type="Pfam" id="PF00009">
    <property type="entry name" value="GTP_EFTU"/>
    <property type="match status" value="1"/>
</dbReference>
<dbReference type="InterPro" id="IPR006847">
    <property type="entry name" value="IF2_N"/>
</dbReference>
<organism evidence="12 13">
    <name type="scientific">Buchnera aphidicola</name>
    <name type="common">Brachycaudus cardui</name>
    <dbReference type="NCBI Taxonomy" id="557993"/>
    <lineage>
        <taxon>Bacteria</taxon>
        <taxon>Pseudomonadati</taxon>
        <taxon>Pseudomonadota</taxon>
        <taxon>Gammaproteobacteria</taxon>
        <taxon>Enterobacterales</taxon>
        <taxon>Erwiniaceae</taxon>
        <taxon>Buchnera</taxon>
    </lineage>
</organism>
<keyword evidence="4 8" id="KW-0396">Initiation factor</keyword>
<dbReference type="GO" id="GO:0005525">
    <property type="term" value="F:GTP binding"/>
    <property type="evidence" value="ECO:0007669"/>
    <property type="project" value="UniProtKB-KW"/>
</dbReference>
<dbReference type="PANTHER" id="PTHR43381">
    <property type="entry name" value="TRANSLATION INITIATION FACTOR IF-2-RELATED"/>
    <property type="match status" value="1"/>
</dbReference>
<dbReference type="OrthoDB" id="9811804at2"/>
<dbReference type="InterPro" id="IPR044145">
    <property type="entry name" value="IF2_II"/>
</dbReference>
<dbReference type="InterPro" id="IPR005225">
    <property type="entry name" value="Small_GTP-bd"/>
</dbReference>
<dbReference type="Gene3D" id="3.40.50.10050">
    <property type="entry name" value="Translation initiation factor IF- 2, domain 3"/>
    <property type="match status" value="1"/>
</dbReference>
<protein>
    <recommendedName>
        <fullName evidence="2 8">Translation initiation factor IF-2</fullName>
    </recommendedName>
</protein>
<keyword evidence="7 8" id="KW-0342">GTP-binding</keyword>
<dbReference type="SUPFAM" id="SSF46955">
    <property type="entry name" value="Putative DNA-binding domain"/>
    <property type="match status" value="1"/>
</dbReference>
<dbReference type="Gene3D" id="3.30.56.50">
    <property type="entry name" value="Putative DNA-binding domain, N-terminal subdomain of bacterial translation initiation factor IF2"/>
    <property type="match status" value="1"/>
</dbReference>
<dbReference type="InterPro" id="IPR013575">
    <property type="entry name" value="IF2_assoc_dom_bac"/>
</dbReference>
<dbReference type="RefSeq" id="WP_158359591.1">
    <property type="nucleotide sequence ID" value="NZ_CP034879.1"/>
</dbReference>
<evidence type="ECO:0000256" key="4">
    <source>
        <dbReference type="ARBA" id="ARBA00022540"/>
    </source>
</evidence>
<evidence type="ECO:0000256" key="3">
    <source>
        <dbReference type="ARBA" id="ARBA00022490"/>
    </source>
</evidence>
<dbReference type="Gene3D" id="2.40.30.10">
    <property type="entry name" value="Translation factors"/>
    <property type="match status" value="2"/>
</dbReference>
<proteinExistence type="inferred from homology"/>
<dbReference type="Pfam" id="PF08364">
    <property type="entry name" value="IF2_assoc"/>
    <property type="match status" value="1"/>
</dbReference>
<accession>A0A4D6XSD4</accession>
<dbReference type="InterPro" id="IPR036925">
    <property type="entry name" value="TIF_IF2_dom3_sf"/>
</dbReference>
<keyword evidence="3 8" id="KW-0963">Cytoplasm</keyword>
<evidence type="ECO:0000256" key="9">
    <source>
        <dbReference type="RuleBase" id="RU000644"/>
    </source>
</evidence>
<dbReference type="InterPro" id="IPR053905">
    <property type="entry name" value="EF-G-like_DII"/>
</dbReference>
<feature type="compositionally biased region" description="Basic residues" evidence="10">
    <location>
        <begin position="270"/>
        <end position="281"/>
    </location>
</feature>
<dbReference type="SUPFAM" id="SSF52156">
    <property type="entry name" value="Initiation factor IF2/eIF5b, domain 3"/>
    <property type="match status" value="1"/>
</dbReference>
<comment type="similarity">
    <text evidence="1 8 9">Belongs to the TRAFAC class translation factor GTPase superfamily. Classic translation factor GTPase family. IF-2 subfamily.</text>
</comment>
<evidence type="ECO:0000256" key="7">
    <source>
        <dbReference type="ARBA" id="ARBA00023134"/>
    </source>
</evidence>
<evidence type="ECO:0000256" key="10">
    <source>
        <dbReference type="SAM" id="MobiDB-lite"/>
    </source>
</evidence>
<dbReference type="FunFam" id="2.40.30.10:FF:000008">
    <property type="entry name" value="Translation initiation factor IF-2"/>
    <property type="match status" value="1"/>
</dbReference>
<dbReference type="Pfam" id="PF04760">
    <property type="entry name" value="IF2_N"/>
    <property type="match status" value="2"/>
</dbReference>
<evidence type="ECO:0000256" key="2">
    <source>
        <dbReference type="ARBA" id="ARBA00020675"/>
    </source>
</evidence>
<dbReference type="InterPro" id="IPR009061">
    <property type="entry name" value="DNA-bd_dom_put_sf"/>
</dbReference>
<dbReference type="Pfam" id="PF22042">
    <property type="entry name" value="EF-G_D2"/>
    <property type="match status" value="1"/>
</dbReference>
<dbReference type="Gene3D" id="3.40.50.300">
    <property type="entry name" value="P-loop containing nucleotide triphosphate hydrolases"/>
    <property type="match status" value="1"/>
</dbReference>
<comment type="subcellular location">
    <subcellularLocation>
        <location evidence="8">Cytoplasm</location>
    </subcellularLocation>
</comment>
<reference evidence="12 13" key="2">
    <citation type="submission" date="2019-05" db="EMBL/GenBank/DDBJ databases">
        <title>Genome evolution of the obligate endosymbiont Buchnera aphidicola.</title>
        <authorList>
            <person name="Moran N.A."/>
        </authorList>
    </citation>
    <scope>NUCLEOTIDE SEQUENCE [LARGE SCALE GENOMIC DNA]</scope>
    <source>
        <strain evidence="12 13">Bca</strain>
    </source>
</reference>
<evidence type="ECO:0000256" key="8">
    <source>
        <dbReference type="HAMAP-Rule" id="MF_00100"/>
    </source>
</evidence>
<keyword evidence="6 8" id="KW-0648">Protein biosynthesis</keyword>
<keyword evidence="5 8" id="KW-0547">Nucleotide-binding</keyword>
<dbReference type="NCBIfam" id="TIGR00487">
    <property type="entry name" value="IF-2"/>
    <property type="match status" value="1"/>
</dbReference>
<sequence length="881" mass="99089">MTDISLKNLSNEIKISIKKLIKELSSIGILKNENDHITLVEKNILLKHLESIKKSSLNTLILQRKTRSTLSVSTISGKNKSIQVEIRKKRTYIKNNKFEITALSNTLKKTESAVKKELFLKNKQNNSLKISTDINVLGKKHKKNIDRLEFNKINTESLNSKKINKLKNLDIFSKDEKNKKIKRHIEYDLGNLNEKKRTKEIIDIRKSYKEEKKDYHLTTFLHARQAEDDHDRDVEKDKRNHSRILKNYRHKKNNKNFHNGKFHKEETRISNRHKKNNKQKNKPILLQQVFKKPESVVNRDVVISGMISVSDLANKMAIKSSEVIKNMMNIGIIGTINHILDQDTAQLIAEEMGHKVILQRENVLEEMIMKDRDLGNNISILRAPVVTIMGHVDHGKTSLLDHIRSTKTAFYEAGGITQNIGAYHVKTDLGSITFLDTPGHSAFTAMRSRGVKITDIVVLVVAADDGVMPQTIEAIQHAQAANVPVIVAINKIDKIDSDADKVKNDLMKYNILSEEWGGDNIFVPISAKTGKGIDKLLNVILLQAEILELKAVPTGMAEGVVIESFLDKGRGPIATVLVQKGNLNKGDIILCGFEYGRIKSLRNQSGDEVLSAGPSIPVEILGLSKVPFSGDIVTVVRNEKKAREVASYRKEKSRESKLLKQNKINLDNMFDNINKNDVSELKIILKSDVQGSLEAISGALLKLSTNEVKIKIIGLGIGGITETDASLALASNAIILGFNVRADSSAKKIINIENLDLRYYSVIYDLIDEVKSAMTGLLSPEYKQNIIGLAEVRNTFKSPKFGLIAGCMVIEGVIKRSNPIHVLRDNIVIYEGELESLRRFKEDVNEIRNGLECGIGIKNYNDIRVKDIIEVFEMKEIKRIL</sequence>